<comment type="subcellular location">
    <subcellularLocation>
        <location evidence="1">Endomembrane system</location>
    </subcellularLocation>
</comment>
<evidence type="ECO:0000256" key="6">
    <source>
        <dbReference type="SAM" id="MobiDB-lite"/>
    </source>
</evidence>
<proteinExistence type="predicted"/>
<evidence type="ECO:0000313" key="8">
    <source>
        <dbReference type="Proteomes" id="UP001521222"/>
    </source>
</evidence>
<feature type="compositionally biased region" description="Polar residues" evidence="6">
    <location>
        <begin position="73"/>
        <end position="90"/>
    </location>
</feature>
<dbReference type="InterPro" id="IPR028209">
    <property type="entry name" value="LAMTOR1/MEH1"/>
</dbReference>
<feature type="region of interest" description="Disordered" evidence="6">
    <location>
        <begin position="73"/>
        <end position="150"/>
    </location>
</feature>
<accession>A0ABR3QYB4</accession>
<gene>
    <name evidence="7" type="ORF">SLS59_007620</name>
</gene>
<keyword evidence="3" id="KW-0472">Membrane</keyword>
<dbReference type="Proteomes" id="UP001521222">
    <property type="component" value="Unassembled WGS sequence"/>
</dbReference>
<keyword evidence="2" id="KW-0519">Myristate</keyword>
<evidence type="ECO:0000256" key="5">
    <source>
        <dbReference type="ARBA" id="ARBA00023288"/>
    </source>
</evidence>
<feature type="region of interest" description="Disordered" evidence="6">
    <location>
        <begin position="24"/>
        <end position="54"/>
    </location>
</feature>
<name>A0ABR3QYB4_9PLEO</name>
<keyword evidence="4" id="KW-0564">Palmitate</keyword>
<evidence type="ECO:0000256" key="2">
    <source>
        <dbReference type="ARBA" id="ARBA00022707"/>
    </source>
</evidence>
<organism evidence="7 8">
    <name type="scientific">Nothophoma quercina</name>
    <dbReference type="NCBI Taxonomy" id="749835"/>
    <lineage>
        <taxon>Eukaryota</taxon>
        <taxon>Fungi</taxon>
        <taxon>Dikarya</taxon>
        <taxon>Ascomycota</taxon>
        <taxon>Pezizomycotina</taxon>
        <taxon>Dothideomycetes</taxon>
        <taxon>Pleosporomycetidae</taxon>
        <taxon>Pleosporales</taxon>
        <taxon>Pleosporineae</taxon>
        <taxon>Didymellaceae</taxon>
        <taxon>Nothophoma</taxon>
    </lineage>
</organism>
<keyword evidence="5" id="KW-0449">Lipoprotein</keyword>
<dbReference type="EMBL" id="JAKIXB020000027">
    <property type="protein sequence ID" value="KAL1596879.1"/>
    <property type="molecule type" value="Genomic_DNA"/>
</dbReference>
<evidence type="ECO:0000313" key="7">
    <source>
        <dbReference type="EMBL" id="KAL1596879.1"/>
    </source>
</evidence>
<keyword evidence="8" id="KW-1185">Reference proteome</keyword>
<evidence type="ECO:0000256" key="4">
    <source>
        <dbReference type="ARBA" id="ARBA00023139"/>
    </source>
</evidence>
<comment type="caution">
    <text evidence="7">The sequence shown here is derived from an EMBL/GenBank/DDBJ whole genome shotgun (WGS) entry which is preliminary data.</text>
</comment>
<evidence type="ECO:0000256" key="3">
    <source>
        <dbReference type="ARBA" id="ARBA00023136"/>
    </source>
</evidence>
<sequence length="150" mass="16343">MGICASCLGGRSDEDQSDASALLVDNYQPQYGTLDPRPQHPPQPDPEEIRREREELEQICADTSSQLITVVQPTAQPESDQPQVSETTDYAQHFSKRFPSLRGLKKDSSTAPADADVDEAAWLDSVLGGDEDGEEPVKAVQGGLTRQFGK</sequence>
<dbReference type="Pfam" id="PF15454">
    <property type="entry name" value="LAMTOR"/>
    <property type="match status" value="1"/>
</dbReference>
<evidence type="ECO:0008006" key="9">
    <source>
        <dbReference type="Google" id="ProtNLM"/>
    </source>
</evidence>
<protein>
    <recommendedName>
        <fullName evidence="9">Late endosomal/lysosomal adaptor and MAPK and MTOR activator 1</fullName>
    </recommendedName>
</protein>
<reference evidence="7 8" key="1">
    <citation type="submission" date="2024-02" db="EMBL/GenBank/DDBJ databases">
        <title>De novo assembly and annotation of 12 fungi associated with fruit tree decline syndrome in Ontario, Canada.</title>
        <authorList>
            <person name="Sulman M."/>
            <person name="Ellouze W."/>
            <person name="Ilyukhin E."/>
        </authorList>
    </citation>
    <scope>NUCLEOTIDE SEQUENCE [LARGE SCALE GENOMIC DNA]</scope>
    <source>
        <strain evidence="7 8">M97-236</strain>
    </source>
</reference>
<evidence type="ECO:0000256" key="1">
    <source>
        <dbReference type="ARBA" id="ARBA00004308"/>
    </source>
</evidence>